<feature type="transmembrane region" description="Helical" evidence="6">
    <location>
        <begin position="303"/>
        <end position="324"/>
    </location>
</feature>
<evidence type="ECO:0000313" key="7">
    <source>
        <dbReference type="EMBL" id="NUW40195.1"/>
    </source>
</evidence>
<gene>
    <name evidence="7" type="ORF">HT134_08615</name>
</gene>
<dbReference type="PRINTS" id="PR01988">
    <property type="entry name" value="EXPORTERBACE"/>
</dbReference>
<dbReference type="CDD" id="cd06173">
    <property type="entry name" value="MFS_MefA_like"/>
    <property type="match status" value="1"/>
</dbReference>
<keyword evidence="2" id="KW-1003">Cell membrane</keyword>
<dbReference type="RefSeq" id="WP_175599610.1">
    <property type="nucleotide sequence ID" value="NZ_JABWGO010000001.1"/>
</dbReference>
<dbReference type="PANTHER" id="PTHR23513:SF11">
    <property type="entry name" value="STAPHYLOFERRIN A TRANSPORTER"/>
    <property type="match status" value="1"/>
</dbReference>
<keyword evidence="5 6" id="KW-0472">Membrane</keyword>
<proteinExistence type="predicted"/>
<comment type="caution">
    <text evidence="7">The sequence shown here is derived from an EMBL/GenBank/DDBJ whole genome shotgun (WGS) entry which is preliminary data.</text>
</comment>
<dbReference type="Pfam" id="PF07690">
    <property type="entry name" value="MFS_1"/>
    <property type="match status" value="1"/>
</dbReference>
<protein>
    <submittedName>
        <fullName evidence="7">MFS transporter</fullName>
    </submittedName>
</protein>
<dbReference type="PANTHER" id="PTHR23513">
    <property type="entry name" value="INTEGRAL MEMBRANE EFFLUX PROTEIN-RELATED"/>
    <property type="match status" value="1"/>
</dbReference>
<sequence length="405" mass="42124">MTPGPLRHPAFRWFFAGRVVSLLGSSMAPVALAFAVLDVSDHMGDLGIVLAARSVPMLIFLLLGGAVADRFPRSTVLRLSNLGAGTTQGVVAFMLLSGGYHLAAIAVLQFVNGALTAFTTPAVRGIVPQLVADLHKQRANSLLGSAKNAISILGPAVAGVIVTTAGGGWAIAIDAVSYLIAALCMARLPLSGRPPTRGTTVLTDIRDGWAEFRSLTWVCVIVAAFSVTNCIYVGIWTVLGPTIAERSIGAASWGVVLGARAIGILLMSMIMYRLRARRLLMLGQTCIVAGSLPLIILGAQNGVVWLVLAAFVAGLGSGVFGVAWETSLQQHVPNAVLSRISAYDDLGSFIAVPIGQIAVAPTAEAFGDTTVTLIGGVTFALVALIPLLFPQVRNLRQPQTSPSAA</sequence>
<dbReference type="InterPro" id="IPR011701">
    <property type="entry name" value="MFS"/>
</dbReference>
<name>A0A7Y6ILX8_9ACTN</name>
<reference evidence="7 8" key="1">
    <citation type="submission" date="2020-06" db="EMBL/GenBank/DDBJ databases">
        <authorList>
            <person name="Chanama M."/>
        </authorList>
    </citation>
    <scope>NUCLEOTIDE SEQUENCE [LARGE SCALE GENOMIC DNA]</scope>
    <source>
        <strain evidence="7 8">TBRC6557</strain>
    </source>
</reference>
<dbReference type="GO" id="GO:0022857">
    <property type="term" value="F:transmembrane transporter activity"/>
    <property type="evidence" value="ECO:0007669"/>
    <property type="project" value="InterPro"/>
</dbReference>
<feature type="transmembrane region" description="Helical" evidence="6">
    <location>
        <begin position="279"/>
        <end position="297"/>
    </location>
</feature>
<feature type="transmembrane region" description="Helical" evidence="6">
    <location>
        <begin position="48"/>
        <end position="68"/>
    </location>
</feature>
<feature type="transmembrane region" description="Helical" evidence="6">
    <location>
        <begin position="369"/>
        <end position="389"/>
    </location>
</feature>
<organism evidence="7 8">
    <name type="scientific">Nonomuraea rhodomycinica</name>
    <dbReference type="NCBI Taxonomy" id="1712872"/>
    <lineage>
        <taxon>Bacteria</taxon>
        <taxon>Bacillati</taxon>
        <taxon>Actinomycetota</taxon>
        <taxon>Actinomycetes</taxon>
        <taxon>Streptosporangiales</taxon>
        <taxon>Streptosporangiaceae</taxon>
        <taxon>Nonomuraea</taxon>
    </lineage>
</organism>
<dbReference type="Proteomes" id="UP000546126">
    <property type="component" value="Unassembled WGS sequence"/>
</dbReference>
<keyword evidence="3 6" id="KW-0812">Transmembrane</keyword>
<dbReference type="InterPro" id="IPR036259">
    <property type="entry name" value="MFS_trans_sf"/>
</dbReference>
<feature type="transmembrane region" description="Helical" evidence="6">
    <location>
        <begin position="215"/>
        <end position="239"/>
    </location>
</feature>
<evidence type="ECO:0000256" key="6">
    <source>
        <dbReference type="SAM" id="Phobius"/>
    </source>
</evidence>
<dbReference type="EMBL" id="JABWGO010000001">
    <property type="protein sequence ID" value="NUW40195.1"/>
    <property type="molecule type" value="Genomic_DNA"/>
</dbReference>
<dbReference type="SUPFAM" id="SSF103473">
    <property type="entry name" value="MFS general substrate transporter"/>
    <property type="match status" value="1"/>
</dbReference>
<evidence type="ECO:0000256" key="4">
    <source>
        <dbReference type="ARBA" id="ARBA00022989"/>
    </source>
</evidence>
<keyword evidence="4 6" id="KW-1133">Transmembrane helix</keyword>
<feature type="transmembrane region" description="Helical" evidence="6">
    <location>
        <begin position="345"/>
        <end position="363"/>
    </location>
</feature>
<accession>A0A7Y6ILX8</accession>
<feature type="transmembrane region" description="Helical" evidence="6">
    <location>
        <begin position="89"/>
        <end position="111"/>
    </location>
</feature>
<evidence type="ECO:0000256" key="1">
    <source>
        <dbReference type="ARBA" id="ARBA00004651"/>
    </source>
</evidence>
<evidence type="ECO:0000256" key="5">
    <source>
        <dbReference type="ARBA" id="ARBA00023136"/>
    </source>
</evidence>
<evidence type="ECO:0000256" key="2">
    <source>
        <dbReference type="ARBA" id="ARBA00022475"/>
    </source>
</evidence>
<evidence type="ECO:0000256" key="3">
    <source>
        <dbReference type="ARBA" id="ARBA00022692"/>
    </source>
</evidence>
<feature type="transmembrane region" description="Helical" evidence="6">
    <location>
        <begin position="251"/>
        <end position="272"/>
    </location>
</feature>
<dbReference type="AlphaFoldDB" id="A0A7Y6ILX8"/>
<evidence type="ECO:0000313" key="8">
    <source>
        <dbReference type="Proteomes" id="UP000546126"/>
    </source>
</evidence>
<feature type="transmembrane region" description="Helical" evidence="6">
    <location>
        <begin position="12"/>
        <end position="36"/>
    </location>
</feature>
<comment type="subcellular location">
    <subcellularLocation>
        <location evidence="1">Cell membrane</location>
        <topology evidence="1">Multi-pass membrane protein</topology>
    </subcellularLocation>
</comment>
<dbReference type="Gene3D" id="1.20.1250.20">
    <property type="entry name" value="MFS general substrate transporter like domains"/>
    <property type="match status" value="1"/>
</dbReference>
<dbReference type="GO" id="GO:0005886">
    <property type="term" value="C:plasma membrane"/>
    <property type="evidence" value="ECO:0007669"/>
    <property type="project" value="UniProtKB-SubCell"/>
</dbReference>
<dbReference type="InterPro" id="IPR022324">
    <property type="entry name" value="Bacilysin_exporter_BacE_put"/>
</dbReference>
<keyword evidence="8" id="KW-1185">Reference proteome</keyword>